<evidence type="ECO:0000313" key="3">
    <source>
        <dbReference type="Proteomes" id="UP000265716"/>
    </source>
</evidence>
<dbReference type="Proteomes" id="UP000266196">
    <property type="component" value="Unassembled WGS sequence"/>
</dbReference>
<evidence type="ECO:0000313" key="4">
    <source>
        <dbReference type="Proteomes" id="UP000266196"/>
    </source>
</evidence>
<protein>
    <recommendedName>
        <fullName evidence="5">PX domain-containing protein</fullName>
    </recommendedName>
</protein>
<accession>A0A397FHV9</accession>
<evidence type="ECO:0000313" key="1">
    <source>
        <dbReference type="EMBL" id="RHY37773.1"/>
    </source>
</evidence>
<proteinExistence type="predicted"/>
<gene>
    <name evidence="2" type="ORF">DYB31_016192</name>
    <name evidence="1" type="ORF">DYB38_000401</name>
</gene>
<dbReference type="SUPFAM" id="SSF64268">
    <property type="entry name" value="PX domain"/>
    <property type="match status" value="1"/>
</dbReference>
<sequence>MATFVGHRSIATLNGSSKTKLMTKESIRKSQVMPAGSPWSHPATTTTDVGTQLVSFRDIVVRSVEPVGASNAAFVEYEVELANQKSGVVWSVRQRYSKFLEMQDAIGATLEIPHCLQCTELLEQVEELELPPKRWGLGRMWGSSSPEADTKLRARMFFVYLHALIELGSSKLYRQCPIVVKGFMKVVLAFLTPPSTPMELKPLTLQPKRKEVVHTKTAATTNKPTPPFYSNHIMSSKVVAGRSRNNGPHKFTALATIFEQEPPIAC</sequence>
<dbReference type="InterPro" id="IPR036871">
    <property type="entry name" value="PX_dom_sf"/>
</dbReference>
<dbReference type="Proteomes" id="UP000265716">
    <property type="component" value="Unassembled WGS sequence"/>
</dbReference>
<dbReference type="GO" id="GO:0035091">
    <property type="term" value="F:phosphatidylinositol binding"/>
    <property type="evidence" value="ECO:0007669"/>
    <property type="project" value="InterPro"/>
</dbReference>
<name>A0A397FHV9_APHAT</name>
<dbReference type="Gene3D" id="3.30.1520.10">
    <property type="entry name" value="Phox-like domain"/>
    <property type="match status" value="1"/>
</dbReference>
<dbReference type="EMBL" id="QUTC01012051">
    <property type="protein sequence ID" value="RHY37773.1"/>
    <property type="molecule type" value="Genomic_DNA"/>
</dbReference>
<reference evidence="3 4" key="1">
    <citation type="submission" date="2018-08" db="EMBL/GenBank/DDBJ databases">
        <title>Aphanomyces genome sequencing and annotation.</title>
        <authorList>
            <person name="Minardi D."/>
            <person name="Oidtmann B."/>
            <person name="Van Der Giezen M."/>
            <person name="Studholme D.J."/>
        </authorList>
    </citation>
    <scope>NUCLEOTIDE SEQUENCE [LARGE SCALE GENOMIC DNA]</scope>
    <source>
        <strain evidence="2 4">197901</strain>
        <strain evidence="1 3">SA</strain>
    </source>
</reference>
<evidence type="ECO:0000313" key="2">
    <source>
        <dbReference type="EMBL" id="RHZ22501.1"/>
    </source>
</evidence>
<comment type="caution">
    <text evidence="2">The sequence shown here is derived from an EMBL/GenBank/DDBJ whole genome shotgun (WGS) entry which is preliminary data.</text>
</comment>
<organism evidence="2 4">
    <name type="scientific">Aphanomyces astaci</name>
    <name type="common">Crayfish plague agent</name>
    <dbReference type="NCBI Taxonomy" id="112090"/>
    <lineage>
        <taxon>Eukaryota</taxon>
        <taxon>Sar</taxon>
        <taxon>Stramenopiles</taxon>
        <taxon>Oomycota</taxon>
        <taxon>Saprolegniomycetes</taxon>
        <taxon>Saprolegniales</taxon>
        <taxon>Verrucalvaceae</taxon>
        <taxon>Aphanomyces</taxon>
    </lineage>
</organism>
<dbReference type="AlphaFoldDB" id="A0A397FHV9"/>
<dbReference type="EMBL" id="QUTE01008808">
    <property type="protein sequence ID" value="RHZ22501.1"/>
    <property type="molecule type" value="Genomic_DNA"/>
</dbReference>
<evidence type="ECO:0008006" key="5">
    <source>
        <dbReference type="Google" id="ProtNLM"/>
    </source>
</evidence>